<reference evidence="3 4" key="1">
    <citation type="submission" date="2016-06" db="EMBL/GenBank/DDBJ databases">
        <authorList>
            <person name="Kjaerup R.B."/>
            <person name="Dalgaard T.S."/>
            <person name="Juul-Madsen H.R."/>
        </authorList>
    </citation>
    <scope>NUCLEOTIDE SEQUENCE [LARGE SCALE GENOMIC DNA]</scope>
    <source>
        <strain evidence="3 4">DSM 45577</strain>
    </source>
</reference>
<dbReference type="AlphaFoldDB" id="A0A1C6UEX6"/>
<dbReference type="RefSeq" id="WP_091435830.1">
    <property type="nucleotide sequence ID" value="NZ_BMMJ01000025.1"/>
</dbReference>
<dbReference type="OrthoDB" id="3698132at2"/>
<name>A0A1C6UEX6_9ACTN</name>
<protein>
    <submittedName>
        <fullName evidence="3">Uncharacterized protein</fullName>
    </submittedName>
</protein>
<feature type="transmembrane region" description="Helical" evidence="2">
    <location>
        <begin position="66"/>
        <end position="84"/>
    </location>
</feature>
<evidence type="ECO:0000256" key="1">
    <source>
        <dbReference type="SAM" id="MobiDB-lite"/>
    </source>
</evidence>
<feature type="region of interest" description="Disordered" evidence="1">
    <location>
        <begin position="1"/>
        <end position="56"/>
    </location>
</feature>
<keyword evidence="2" id="KW-1133">Transmembrane helix</keyword>
<evidence type="ECO:0000313" key="4">
    <source>
        <dbReference type="Proteomes" id="UP000198937"/>
    </source>
</evidence>
<keyword evidence="2" id="KW-0472">Membrane</keyword>
<dbReference type="EMBL" id="FMIA01000002">
    <property type="protein sequence ID" value="SCL52443.1"/>
    <property type="molecule type" value="Genomic_DNA"/>
</dbReference>
<sequence length="132" mass="14465">MSTQAASTRPSNRSMQTAPNRMDTGQQNRAMQETQTHQMPAMHDGHRQPMVSPGTETKQAFATTEFWVYVAAVVGVLVASQLVGQNAAGVDIFRAPQAWFFITLLTIGYLGSRGLAKAGSNFRSGRERKARH</sequence>
<keyword evidence="4" id="KW-1185">Reference proteome</keyword>
<evidence type="ECO:0000256" key="2">
    <source>
        <dbReference type="SAM" id="Phobius"/>
    </source>
</evidence>
<proteinExistence type="predicted"/>
<dbReference type="Proteomes" id="UP000198937">
    <property type="component" value="Unassembled WGS sequence"/>
</dbReference>
<evidence type="ECO:0000313" key="3">
    <source>
        <dbReference type="EMBL" id="SCL52443.1"/>
    </source>
</evidence>
<organism evidence="3 4">
    <name type="scientific">Micromonospora yangpuensis</name>
    <dbReference type="NCBI Taxonomy" id="683228"/>
    <lineage>
        <taxon>Bacteria</taxon>
        <taxon>Bacillati</taxon>
        <taxon>Actinomycetota</taxon>
        <taxon>Actinomycetes</taxon>
        <taxon>Micromonosporales</taxon>
        <taxon>Micromonosporaceae</taxon>
        <taxon>Micromonospora</taxon>
    </lineage>
</organism>
<accession>A0A1C6UEX6</accession>
<feature type="transmembrane region" description="Helical" evidence="2">
    <location>
        <begin position="96"/>
        <end position="116"/>
    </location>
</feature>
<keyword evidence="2" id="KW-0812">Transmembrane</keyword>
<gene>
    <name evidence="3" type="ORF">GA0070617_2077</name>
</gene>
<feature type="compositionally biased region" description="Polar residues" evidence="1">
    <location>
        <begin position="1"/>
        <end position="38"/>
    </location>
</feature>